<evidence type="ECO:0000256" key="1">
    <source>
        <dbReference type="SAM" id="MobiDB-lite"/>
    </source>
</evidence>
<feature type="region of interest" description="Disordered" evidence="1">
    <location>
        <begin position="1"/>
        <end position="25"/>
    </location>
</feature>
<evidence type="ECO:0000313" key="2">
    <source>
        <dbReference type="EMBL" id="SKA98487.1"/>
    </source>
</evidence>
<sequence length="52" mass="5400">MSRQGRQGGPDGYGMGCSGGTCGNVERRQPRAVNGLWEGESEGKALSARKGC</sequence>
<dbReference type="AlphaFoldDB" id="A0A1T4Y9J4"/>
<reference evidence="2 3" key="1">
    <citation type="submission" date="2017-02" db="EMBL/GenBank/DDBJ databases">
        <authorList>
            <person name="Peterson S.W."/>
        </authorList>
    </citation>
    <scope>NUCLEOTIDE SEQUENCE [LARGE SCALE GENOMIC DNA]</scope>
    <source>
        <strain evidence="2 3">DSM 16080</strain>
    </source>
</reference>
<name>A0A1T4Y9J4_9BACT</name>
<organism evidence="2 3">
    <name type="scientific">Paucidesulfovibrio gracilis DSM 16080</name>
    <dbReference type="NCBI Taxonomy" id="1121449"/>
    <lineage>
        <taxon>Bacteria</taxon>
        <taxon>Pseudomonadati</taxon>
        <taxon>Thermodesulfobacteriota</taxon>
        <taxon>Desulfovibrionia</taxon>
        <taxon>Desulfovibrionales</taxon>
        <taxon>Desulfovibrionaceae</taxon>
        <taxon>Paucidesulfovibrio</taxon>
    </lineage>
</organism>
<feature type="region of interest" description="Disordered" evidence="1">
    <location>
        <begin position="33"/>
        <end position="52"/>
    </location>
</feature>
<dbReference type="EMBL" id="FUYC01000047">
    <property type="protein sequence ID" value="SKA98487.1"/>
    <property type="molecule type" value="Genomic_DNA"/>
</dbReference>
<protein>
    <submittedName>
        <fullName evidence="2">Uncharacterized protein</fullName>
    </submittedName>
</protein>
<proteinExistence type="predicted"/>
<dbReference type="Proteomes" id="UP000190027">
    <property type="component" value="Unassembled WGS sequence"/>
</dbReference>
<feature type="compositionally biased region" description="Gly residues" evidence="1">
    <location>
        <begin position="1"/>
        <end position="22"/>
    </location>
</feature>
<evidence type="ECO:0000313" key="3">
    <source>
        <dbReference type="Proteomes" id="UP000190027"/>
    </source>
</evidence>
<gene>
    <name evidence="2" type="ORF">SAMN02745704_02928</name>
</gene>
<keyword evidence="3" id="KW-1185">Reference proteome</keyword>
<accession>A0A1T4Y9J4</accession>
<feature type="non-terminal residue" evidence="2">
    <location>
        <position position="52"/>
    </location>
</feature>